<keyword evidence="3" id="KW-1185">Reference proteome</keyword>
<proteinExistence type="predicted"/>
<dbReference type="EMBL" id="MTYJ01000008">
    <property type="protein sequence ID" value="OQV24098.1"/>
    <property type="molecule type" value="Genomic_DNA"/>
</dbReference>
<sequence>MMNLQEEGRQKNAMIHVRLESHSRACLLPFSISSYITTTDRLTDQPTTTNQPRPTDHDGPTTTTDQQPTTTDRPDRPTNDRPDRQRPTNRPTDRPTKTTERPTTASP</sequence>
<evidence type="ECO:0000313" key="3">
    <source>
        <dbReference type="Proteomes" id="UP000192578"/>
    </source>
</evidence>
<evidence type="ECO:0000313" key="2">
    <source>
        <dbReference type="EMBL" id="OQV24098.1"/>
    </source>
</evidence>
<dbReference type="AlphaFoldDB" id="A0A1W0X9M3"/>
<organism evidence="2 3">
    <name type="scientific">Hypsibius exemplaris</name>
    <name type="common">Freshwater tardigrade</name>
    <dbReference type="NCBI Taxonomy" id="2072580"/>
    <lineage>
        <taxon>Eukaryota</taxon>
        <taxon>Metazoa</taxon>
        <taxon>Ecdysozoa</taxon>
        <taxon>Tardigrada</taxon>
        <taxon>Eutardigrada</taxon>
        <taxon>Parachela</taxon>
        <taxon>Hypsibioidea</taxon>
        <taxon>Hypsibiidae</taxon>
        <taxon>Hypsibius</taxon>
    </lineage>
</organism>
<reference evidence="3" key="1">
    <citation type="submission" date="2017-01" db="EMBL/GenBank/DDBJ databases">
        <title>Comparative genomics of anhydrobiosis in the tardigrade Hypsibius dujardini.</title>
        <authorList>
            <person name="Yoshida Y."/>
            <person name="Koutsovoulos G."/>
            <person name="Laetsch D."/>
            <person name="Stevens L."/>
            <person name="Kumar S."/>
            <person name="Horikawa D."/>
            <person name="Ishino K."/>
            <person name="Komine S."/>
            <person name="Tomita M."/>
            <person name="Blaxter M."/>
            <person name="Arakawa K."/>
        </authorList>
    </citation>
    <scope>NUCLEOTIDE SEQUENCE [LARGE SCALE GENOMIC DNA]</scope>
    <source>
        <strain evidence="3">Z151</strain>
    </source>
</reference>
<accession>A0A1W0X9M3</accession>
<feature type="region of interest" description="Disordered" evidence="1">
    <location>
        <begin position="37"/>
        <end position="107"/>
    </location>
</feature>
<name>A0A1W0X9M3_HYPEX</name>
<feature type="compositionally biased region" description="Basic and acidic residues" evidence="1">
    <location>
        <begin position="72"/>
        <end position="100"/>
    </location>
</feature>
<gene>
    <name evidence="2" type="ORF">BV898_02051</name>
</gene>
<protein>
    <submittedName>
        <fullName evidence="2">Uncharacterized protein</fullName>
    </submittedName>
</protein>
<dbReference type="Proteomes" id="UP000192578">
    <property type="component" value="Unassembled WGS sequence"/>
</dbReference>
<evidence type="ECO:0000256" key="1">
    <source>
        <dbReference type="SAM" id="MobiDB-lite"/>
    </source>
</evidence>
<feature type="compositionally biased region" description="Low complexity" evidence="1">
    <location>
        <begin position="60"/>
        <end position="71"/>
    </location>
</feature>
<feature type="compositionally biased region" description="Low complexity" evidence="1">
    <location>
        <begin position="37"/>
        <end position="53"/>
    </location>
</feature>
<comment type="caution">
    <text evidence="2">The sequence shown here is derived from an EMBL/GenBank/DDBJ whole genome shotgun (WGS) entry which is preliminary data.</text>
</comment>